<evidence type="ECO:0000313" key="8">
    <source>
        <dbReference type="EMBL" id="AOU99072.1"/>
    </source>
</evidence>
<protein>
    <recommendedName>
        <fullName evidence="7">EamA domain-containing protein</fullName>
    </recommendedName>
</protein>
<keyword evidence="3 6" id="KW-0812">Transmembrane</keyword>
<evidence type="ECO:0000256" key="2">
    <source>
        <dbReference type="ARBA" id="ARBA00022475"/>
    </source>
</evidence>
<dbReference type="EMBL" id="CP017415">
    <property type="protein sequence ID" value="AOU99072.1"/>
    <property type="molecule type" value="Genomic_DNA"/>
</dbReference>
<evidence type="ECO:0000256" key="5">
    <source>
        <dbReference type="ARBA" id="ARBA00023136"/>
    </source>
</evidence>
<dbReference type="PANTHER" id="PTHR42920:SF5">
    <property type="entry name" value="EAMA DOMAIN-CONTAINING PROTEIN"/>
    <property type="match status" value="1"/>
</dbReference>
<gene>
    <name evidence="8" type="ORF">BI364_14990</name>
</gene>
<dbReference type="InterPro" id="IPR037185">
    <property type="entry name" value="EmrE-like"/>
</dbReference>
<evidence type="ECO:0000256" key="6">
    <source>
        <dbReference type="SAM" id="Phobius"/>
    </source>
</evidence>
<dbReference type="GO" id="GO:0005886">
    <property type="term" value="C:plasma membrane"/>
    <property type="evidence" value="ECO:0007669"/>
    <property type="project" value="UniProtKB-SubCell"/>
</dbReference>
<dbReference type="AlphaFoldDB" id="A0A1D8IRF5"/>
<feature type="transmembrane region" description="Helical" evidence="6">
    <location>
        <begin position="187"/>
        <end position="209"/>
    </location>
</feature>
<organism evidence="8 9">
    <name type="scientific">Acidihalobacter yilgarnensis</name>
    <dbReference type="NCBI Taxonomy" id="2819280"/>
    <lineage>
        <taxon>Bacteria</taxon>
        <taxon>Pseudomonadati</taxon>
        <taxon>Pseudomonadota</taxon>
        <taxon>Gammaproteobacteria</taxon>
        <taxon>Chromatiales</taxon>
        <taxon>Ectothiorhodospiraceae</taxon>
        <taxon>Acidihalobacter</taxon>
    </lineage>
</organism>
<evidence type="ECO:0000256" key="1">
    <source>
        <dbReference type="ARBA" id="ARBA00004651"/>
    </source>
</evidence>
<keyword evidence="4 6" id="KW-1133">Transmembrane helix</keyword>
<evidence type="ECO:0000256" key="3">
    <source>
        <dbReference type="ARBA" id="ARBA00022692"/>
    </source>
</evidence>
<dbReference type="SUPFAM" id="SSF103481">
    <property type="entry name" value="Multidrug resistance efflux transporter EmrE"/>
    <property type="match status" value="2"/>
</dbReference>
<sequence length="301" mass="31859">MPEMTVRTSDTLDRDIDRRGVMGAVVTSMSWAATGVWVNLAPALSPLALVAWRLLLAAALFWLLFPRVRRGFGLQAWGLGAMLVAYYLAAVFAFQHAPVGEVALCIGCAPLFVLLYQALIGRWPTWREIVAVALTLAGLVVMVWPGLLGTGVARMWSGLLVALVAAALTAAYATLHRRLALRQRAPSGAEIGRTAFAPLGAALLAVAWLHGPSVRVLPLEILPVIAVIGLGIVSTALPTVAVAVASSRLPAFLNTLIRLTTPLFATGFGWAFLAQQPTAWTVAGGALILSGLFVQGVRARE</sequence>
<feature type="transmembrane region" description="Helical" evidence="6">
    <location>
        <begin position="72"/>
        <end position="93"/>
    </location>
</feature>
<comment type="subcellular location">
    <subcellularLocation>
        <location evidence="1">Cell membrane</location>
        <topology evidence="1">Multi-pass membrane protein</topology>
    </subcellularLocation>
</comment>
<dbReference type="InterPro" id="IPR051258">
    <property type="entry name" value="Diverse_Substrate_Transporter"/>
</dbReference>
<dbReference type="Proteomes" id="UP000095401">
    <property type="component" value="Chromosome"/>
</dbReference>
<feature type="transmembrane region" description="Helical" evidence="6">
    <location>
        <begin position="153"/>
        <end position="175"/>
    </location>
</feature>
<feature type="transmembrane region" description="Helical" evidence="6">
    <location>
        <begin position="129"/>
        <end position="147"/>
    </location>
</feature>
<accession>A0A1D8IRF5</accession>
<evidence type="ECO:0000313" key="9">
    <source>
        <dbReference type="Proteomes" id="UP000095401"/>
    </source>
</evidence>
<proteinExistence type="predicted"/>
<evidence type="ECO:0000259" key="7">
    <source>
        <dbReference type="Pfam" id="PF00892"/>
    </source>
</evidence>
<feature type="transmembrane region" description="Helical" evidence="6">
    <location>
        <begin position="256"/>
        <end position="273"/>
    </location>
</feature>
<reference evidence="9" key="1">
    <citation type="submission" date="2016-09" db="EMBL/GenBank/DDBJ databases">
        <title>Acidihalobacter prosperus F5.</title>
        <authorList>
            <person name="Khaleque H.N."/>
            <person name="Ramsay J.P."/>
            <person name="Kaksonen A.H."/>
            <person name="Boxall N.J."/>
            <person name="Watkin E.L.J."/>
        </authorList>
    </citation>
    <scope>NUCLEOTIDE SEQUENCE [LARGE SCALE GENOMIC DNA]</scope>
    <source>
        <strain evidence="9">F5</strain>
    </source>
</reference>
<keyword evidence="2" id="KW-1003">Cell membrane</keyword>
<feature type="transmembrane region" description="Helical" evidence="6">
    <location>
        <begin position="221"/>
        <end position="244"/>
    </location>
</feature>
<dbReference type="InterPro" id="IPR000620">
    <property type="entry name" value="EamA_dom"/>
</dbReference>
<feature type="transmembrane region" description="Helical" evidence="6">
    <location>
        <begin position="46"/>
        <end position="65"/>
    </location>
</feature>
<dbReference type="PANTHER" id="PTHR42920">
    <property type="entry name" value="OS03G0707200 PROTEIN-RELATED"/>
    <property type="match status" value="1"/>
</dbReference>
<feature type="domain" description="EamA" evidence="7">
    <location>
        <begin position="19"/>
        <end position="143"/>
    </location>
</feature>
<feature type="domain" description="EamA" evidence="7">
    <location>
        <begin position="157"/>
        <end position="294"/>
    </location>
</feature>
<feature type="transmembrane region" description="Helical" evidence="6">
    <location>
        <begin position="21"/>
        <end position="40"/>
    </location>
</feature>
<feature type="transmembrane region" description="Helical" evidence="6">
    <location>
        <begin position="279"/>
        <end position="297"/>
    </location>
</feature>
<evidence type="ECO:0000256" key="4">
    <source>
        <dbReference type="ARBA" id="ARBA00022989"/>
    </source>
</evidence>
<name>A0A1D8IRF5_9GAMM</name>
<keyword evidence="9" id="KW-1185">Reference proteome</keyword>
<feature type="transmembrane region" description="Helical" evidence="6">
    <location>
        <begin position="99"/>
        <end position="117"/>
    </location>
</feature>
<dbReference type="KEGG" id="aprs:BI364_14990"/>
<dbReference type="Pfam" id="PF00892">
    <property type="entry name" value="EamA"/>
    <property type="match status" value="2"/>
</dbReference>
<keyword evidence="5 6" id="KW-0472">Membrane</keyword>